<dbReference type="GO" id="GO:0000976">
    <property type="term" value="F:transcription cis-regulatory region binding"/>
    <property type="evidence" value="ECO:0007669"/>
    <property type="project" value="TreeGrafter"/>
</dbReference>
<dbReference type="InterPro" id="IPR028082">
    <property type="entry name" value="Peripla_BP_I"/>
</dbReference>
<evidence type="ECO:0000313" key="6">
    <source>
        <dbReference type="Proteomes" id="UP000248128"/>
    </source>
</evidence>
<keyword evidence="2" id="KW-0238">DNA-binding</keyword>
<evidence type="ECO:0000256" key="2">
    <source>
        <dbReference type="ARBA" id="ARBA00023125"/>
    </source>
</evidence>
<dbReference type="EMBL" id="QGLK01000005">
    <property type="protein sequence ID" value="PXY86728.1"/>
    <property type="molecule type" value="Genomic_DNA"/>
</dbReference>
<feature type="domain" description="HTH lacI-type" evidence="4">
    <location>
        <begin position="14"/>
        <end position="68"/>
    </location>
</feature>
<dbReference type="CDD" id="cd06267">
    <property type="entry name" value="PBP1_LacI_sugar_binding-like"/>
    <property type="match status" value="1"/>
</dbReference>
<dbReference type="GO" id="GO:0003700">
    <property type="term" value="F:DNA-binding transcription factor activity"/>
    <property type="evidence" value="ECO:0007669"/>
    <property type="project" value="TreeGrafter"/>
</dbReference>
<organism evidence="5 6">
    <name type="scientific">Bifidobacterium asteroides</name>
    <dbReference type="NCBI Taxonomy" id="1684"/>
    <lineage>
        <taxon>Bacteria</taxon>
        <taxon>Bacillati</taxon>
        <taxon>Actinomycetota</taxon>
        <taxon>Actinomycetes</taxon>
        <taxon>Bifidobacteriales</taxon>
        <taxon>Bifidobacteriaceae</taxon>
        <taxon>Bifidobacterium</taxon>
    </lineage>
</organism>
<proteinExistence type="predicted"/>
<evidence type="ECO:0000256" key="3">
    <source>
        <dbReference type="ARBA" id="ARBA00023163"/>
    </source>
</evidence>
<keyword evidence="3" id="KW-0804">Transcription</keyword>
<accession>A0A318MFD9</accession>
<dbReference type="PROSITE" id="PS00356">
    <property type="entry name" value="HTH_LACI_1"/>
    <property type="match status" value="1"/>
</dbReference>
<dbReference type="PROSITE" id="PS50932">
    <property type="entry name" value="HTH_LACI_2"/>
    <property type="match status" value="1"/>
</dbReference>
<dbReference type="SUPFAM" id="SSF53822">
    <property type="entry name" value="Periplasmic binding protein-like I"/>
    <property type="match status" value="1"/>
</dbReference>
<dbReference type="Pfam" id="PF00356">
    <property type="entry name" value="LacI"/>
    <property type="match status" value="1"/>
</dbReference>
<evidence type="ECO:0000256" key="1">
    <source>
        <dbReference type="ARBA" id="ARBA00023015"/>
    </source>
</evidence>
<dbReference type="Pfam" id="PF13377">
    <property type="entry name" value="Peripla_BP_3"/>
    <property type="match status" value="1"/>
</dbReference>
<dbReference type="PANTHER" id="PTHR30146:SF153">
    <property type="entry name" value="LACTOSE OPERON REPRESSOR"/>
    <property type="match status" value="1"/>
</dbReference>
<dbReference type="InterPro" id="IPR000843">
    <property type="entry name" value="HTH_LacI"/>
</dbReference>
<dbReference type="Gene3D" id="1.10.260.40">
    <property type="entry name" value="lambda repressor-like DNA-binding domains"/>
    <property type="match status" value="1"/>
</dbReference>
<evidence type="ECO:0000259" key="4">
    <source>
        <dbReference type="PROSITE" id="PS50932"/>
    </source>
</evidence>
<comment type="caution">
    <text evidence="5">The sequence shown here is derived from an EMBL/GenBank/DDBJ whole genome shotgun (WGS) entry which is preliminary data.</text>
</comment>
<dbReference type="PANTHER" id="PTHR30146">
    <property type="entry name" value="LACI-RELATED TRANSCRIPTIONAL REPRESSOR"/>
    <property type="match status" value="1"/>
</dbReference>
<gene>
    <name evidence="5" type="ORF">DKK74_07925</name>
</gene>
<sequence length="355" mass="39017">MYCPCWKGYEMSRVTLHDVAVEAGVSDSTVSRALRGLDKVDGRTRARVQDAARRLRFSFARNASSLASGKTMRVSIVFANALNTWFDSSVLQGAYDVLVRNKYDVVPNTVRTHEQLNTFFERLPADGNVDAIIVTSINLGQVESEILGQLTIPTVGLDSGNLTGFDASVLLDDKRAMREAVGLLKQLGHRRIAFVEQPAPGDFHFTSQLRADDFMEAAHQQGFVGEDAQRFDMGKFSDYYTQDVAVSSAVARLLAAEARPTAICVESDDFAISLVAELRHFGIRIPEEMSVIGFDDTNVASAVNLTTIHQNPIEMSRDAATKALILMRGEHLQEPHSLMTPALVLRGTTARAPQQ</sequence>
<dbReference type="AlphaFoldDB" id="A0A318MFD9"/>
<dbReference type="CDD" id="cd01392">
    <property type="entry name" value="HTH_LacI"/>
    <property type="match status" value="1"/>
</dbReference>
<protein>
    <submittedName>
        <fullName evidence="5">LacI family transcriptional regulator</fullName>
    </submittedName>
</protein>
<dbReference type="Gene3D" id="3.40.50.2300">
    <property type="match status" value="2"/>
</dbReference>
<dbReference type="SUPFAM" id="SSF47413">
    <property type="entry name" value="lambda repressor-like DNA-binding domains"/>
    <property type="match status" value="1"/>
</dbReference>
<dbReference type="SMART" id="SM00354">
    <property type="entry name" value="HTH_LACI"/>
    <property type="match status" value="1"/>
</dbReference>
<name>A0A318MFD9_9BIFI</name>
<dbReference type="Proteomes" id="UP000248128">
    <property type="component" value="Unassembled WGS sequence"/>
</dbReference>
<dbReference type="InterPro" id="IPR010982">
    <property type="entry name" value="Lambda_DNA-bd_dom_sf"/>
</dbReference>
<dbReference type="OrthoDB" id="3510266at2"/>
<dbReference type="InterPro" id="IPR046335">
    <property type="entry name" value="LacI/GalR-like_sensor"/>
</dbReference>
<reference evidence="5 6" key="1">
    <citation type="submission" date="2018-05" db="EMBL/GenBank/DDBJ databases">
        <title>Reference genomes for bee gut microbiota database.</title>
        <authorList>
            <person name="Ellegaard K.M."/>
        </authorList>
    </citation>
    <scope>NUCLEOTIDE SEQUENCE [LARGE SCALE GENOMIC DNA]</scope>
    <source>
        <strain evidence="5 6">ESL0199</strain>
    </source>
</reference>
<evidence type="ECO:0000313" key="5">
    <source>
        <dbReference type="EMBL" id="PXY86728.1"/>
    </source>
</evidence>
<keyword evidence="1" id="KW-0805">Transcription regulation</keyword>